<accession>A0ABQ9FN72</accession>
<evidence type="ECO:0000313" key="2">
    <source>
        <dbReference type="EMBL" id="KAJ8317160.1"/>
    </source>
</evidence>
<evidence type="ECO:0000256" key="1">
    <source>
        <dbReference type="SAM" id="MobiDB-lite"/>
    </source>
</evidence>
<reference evidence="2 3" key="1">
    <citation type="submission" date="2022-12" db="EMBL/GenBank/DDBJ databases">
        <title>Chromosome-level genome of Tegillarca granosa.</title>
        <authorList>
            <person name="Kim J."/>
        </authorList>
    </citation>
    <scope>NUCLEOTIDE SEQUENCE [LARGE SCALE GENOMIC DNA]</scope>
    <source>
        <strain evidence="2">Teg-2019</strain>
        <tissue evidence="2">Adductor muscle</tissue>
    </source>
</reference>
<gene>
    <name evidence="2" type="ORF">KUTeg_005064</name>
</gene>
<name>A0ABQ9FN72_TEGGR</name>
<feature type="region of interest" description="Disordered" evidence="1">
    <location>
        <begin position="128"/>
        <end position="183"/>
    </location>
</feature>
<dbReference type="Proteomes" id="UP001217089">
    <property type="component" value="Unassembled WGS sequence"/>
</dbReference>
<evidence type="ECO:0000313" key="3">
    <source>
        <dbReference type="Proteomes" id="UP001217089"/>
    </source>
</evidence>
<keyword evidence="3" id="KW-1185">Reference proteome</keyword>
<comment type="caution">
    <text evidence="2">The sequence shown here is derived from an EMBL/GenBank/DDBJ whole genome shotgun (WGS) entry which is preliminary data.</text>
</comment>
<proteinExistence type="predicted"/>
<feature type="compositionally biased region" description="Basic and acidic residues" evidence="1">
    <location>
        <begin position="155"/>
        <end position="168"/>
    </location>
</feature>
<organism evidence="2 3">
    <name type="scientific">Tegillarca granosa</name>
    <name type="common">Malaysian cockle</name>
    <name type="synonym">Anadara granosa</name>
    <dbReference type="NCBI Taxonomy" id="220873"/>
    <lineage>
        <taxon>Eukaryota</taxon>
        <taxon>Metazoa</taxon>
        <taxon>Spiralia</taxon>
        <taxon>Lophotrochozoa</taxon>
        <taxon>Mollusca</taxon>
        <taxon>Bivalvia</taxon>
        <taxon>Autobranchia</taxon>
        <taxon>Pteriomorphia</taxon>
        <taxon>Arcoida</taxon>
        <taxon>Arcoidea</taxon>
        <taxon>Arcidae</taxon>
        <taxon>Tegillarca</taxon>
    </lineage>
</organism>
<feature type="compositionally biased region" description="Low complexity" evidence="1">
    <location>
        <begin position="137"/>
        <end position="148"/>
    </location>
</feature>
<protein>
    <submittedName>
        <fullName evidence="2">Uncharacterized protein</fullName>
    </submittedName>
</protein>
<dbReference type="EMBL" id="JARBDR010000246">
    <property type="protein sequence ID" value="KAJ8317160.1"/>
    <property type="molecule type" value="Genomic_DNA"/>
</dbReference>
<sequence>MGKSYTEKLVIKDDEDDYLECAERTDQKESFGTGSTDYQNACQGSLDRDSEGECIETVNKKDPAECPETENTNVQKDCIETESRDEQHGCHGTFDAAHPKAEQDIHVVNNGKSTSNLDYEVVERKQVLFEDEESSSEGDGIQTYSSSSEYDESDSDSKGFKGLPDRRTAMRNRGGCQQQKKHKQLAKKQYSGYGMQLSGKSKSMQSKNTYVKGASGCIIGDNINITHNQMKEDVDIRVRSLEGKVR</sequence>